<accession>A0A4R4D6N0</accession>
<keyword evidence="4" id="KW-1185">Reference proteome</keyword>
<protein>
    <submittedName>
        <fullName evidence="3">Sulfurtransferase TusA family protein</fullName>
    </submittedName>
</protein>
<dbReference type="Pfam" id="PF01206">
    <property type="entry name" value="TusA"/>
    <property type="match status" value="1"/>
</dbReference>
<dbReference type="AlphaFoldDB" id="A0A4R4D6N0"/>
<dbReference type="InterPro" id="IPR001455">
    <property type="entry name" value="TusA-like"/>
</dbReference>
<name>A0A4R4D6N0_9PROT</name>
<proteinExistence type="inferred from homology"/>
<dbReference type="PANTHER" id="PTHR33279:SF19">
    <property type="entry name" value="SSL1707 PROTEIN"/>
    <property type="match status" value="1"/>
</dbReference>
<evidence type="ECO:0000313" key="4">
    <source>
        <dbReference type="Proteomes" id="UP000295023"/>
    </source>
</evidence>
<dbReference type="CDD" id="cd00291">
    <property type="entry name" value="SirA_YedF_YeeD"/>
    <property type="match status" value="1"/>
</dbReference>
<dbReference type="Proteomes" id="UP000295023">
    <property type="component" value="Unassembled WGS sequence"/>
</dbReference>
<dbReference type="PROSITE" id="PS01148">
    <property type="entry name" value="UPF0033"/>
    <property type="match status" value="1"/>
</dbReference>
<dbReference type="GO" id="GO:0016740">
    <property type="term" value="F:transferase activity"/>
    <property type="evidence" value="ECO:0007669"/>
    <property type="project" value="UniProtKB-KW"/>
</dbReference>
<comment type="caution">
    <text evidence="3">The sequence shown here is derived from an EMBL/GenBank/DDBJ whole genome shotgun (WGS) entry which is preliminary data.</text>
</comment>
<gene>
    <name evidence="3" type="ORF">EXY23_22115</name>
</gene>
<keyword evidence="3" id="KW-0808">Transferase</keyword>
<dbReference type="EMBL" id="SKBM01000028">
    <property type="protein sequence ID" value="TCZ55281.1"/>
    <property type="molecule type" value="Genomic_DNA"/>
</dbReference>
<dbReference type="OrthoDB" id="9794210at2"/>
<dbReference type="Gene3D" id="3.30.110.40">
    <property type="entry name" value="TusA-like domain"/>
    <property type="match status" value="1"/>
</dbReference>
<reference evidence="3 4" key="1">
    <citation type="submission" date="2019-03" db="EMBL/GenBank/DDBJ databases">
        <title>Paracraurococcus aquatilis NE82 genome sequence.</title>
        <authorList>
            <person name="Zhao Y."/>
            <person name="Du Z."/>
        </authorList>
    </citation>
    <scope>NUCLEOTIDE SEQUENCE [LARGE SCALE GENOMIC DNA]</scope>
    <source>
        <strain evidence="3 4">NE82</strain>
    </source>
</reference>
<organism evidence="3 4">
    <name type="scientific">Roseicella aquatilis</name>
    <dbReference type="NCBI Taxonomy" id="2527868"/>
    <lineage>
        <taxon>Bacteria</taxon>
        <taxon>Pseudomonadati</taxon>
        <taxon>Pseudomonadota</taxon>
        <taxon>Alphaproteobacteria</taxon>
        <taxon>Acetobacterales</taxon>
        <taxon>Roseomonadaceae</taxon>
        <taxon>Roseicella</taxon>
    </lineage>
</organism>
<dbReference type="SUPFAM" id="SSF64307">
    <property type="entry name" value="SirA-like"/>
    <property type="match status" value="1"/>
</dbReference>
<evidence type="ECO:0000259" key="2">
    <source>
        <dbReference type="PROSITE" id="PS01148"/>
    </source>
</evidence>
<evidence type="ECO:0000313" key="3">
    <source>
        <dbReference type="EMBL" id="TCZ55281.1"/>
    </source>
</evidence>
<dbReference type="PANTHER" id="PTHR33279">
    <property type="entry name" value="SULFUR CARRIER PROTEIN YEDF-RELATED"/>
    <property type="match status" value="1"/>
</dbReference>
<sequence length="108" mass="12333">MGTELYWVYRPFRNALRRFVGHHPLKSVCKQELSGDREIDITTDTCPMTFVRTRLALDRMQSGATLLIRLRGDEPRKNLPRSAAEQGHAVLAQQELEDGTTLLLLRKG</sequence>
<dbReference type="RefSeq" id="WP_132294897.1">
    <property type="nucleotide sequence ID" value="NZ_SKBM01000028.1"/>
</dbReference>
<feature type="domain" description="UPF0033" evidence="2">
    <location>
        <begin position="39"/>
        <end position="63"/>
    </location>
</feature>
<comment type="similarity">
    <text evidence="1">Belongs to the sulfur carrier protein TusA family.</text>
</comment>
<dbReference type="InterPro" id="IPR036868">
    <property type="entry name" value="TusA-like_sf"/>
</dbReference>
<evidence type="ECO:0000256" key="1">
    <source>
        <dbReference type="ARBA" id="ARBA00008984"/>
    </source>
</evidence>